<reference evidence="2" key="2">
    <citation type="submission" date="2024-06" db="EMBL/GenBank/DDBJ databases">
        <authorList>
            <person name="Deng Y."/>
        </authorList>
    </citation>
    <scope>NUCLEOTIDE SEQUENCE</scope>
    <source>
        <strain evidence="2">TCYB15</strain>
    </source>
</reference>
<dbReference type="PIRSF" id="PIRSF009320">
    <property type="entry name" value="Nuc_binding_HP_1000"/>
    <property type="match status" value="1"/>
</dbReference>
<dbReference type="Gene3D" id="3.40.50.300">
    <property type="entry name" value="P-loop containing nucleotide triphosphate hydrolases"/>
    <property type="match status" value="1"/>
</dbReference>
<dbReference type="KEGG" id="suly:ABM428_05600"/>
<dbReference type="CDD" id="cd02042">
    <property type="entry name" value="ParAB_family"/>
    <property type="match status" value="1"/>
</dbReference>
<sequence>MTKVVSLVGQKGGSGKSTIAVHLAMEALLKQEGSQVAIIDMDPQGSVLEWSRMRGDANPVVVRGTPETLNDILGQAADDGFDYVVLDTPGRRDSTLVELVAARSDLILLPLRPSLFDVRAVADTVRLLRSKAYKMRFLLSQTPARGNQVADAEAYCASAHPEVVVAQSKVGYRTAFQSSLIDGRGVQEAGRSGSKGAREIAGLFDEILGFLKA</sequence>
<evidence type="ECO:0000259" key="1">
    <source>
        <dbReference type="Pfam" id="PF01656"/>
    </source>
</evidence>
<dbReference type="PANTHER" id="PTHR13696:SF96">
    <property type="entry name" value="COBQ_COBB_MIND_PARA NUCLEOTIDE BINDING DOMAIN-CONTAINING PROTEIN"/>
    <property type="match status" value="1"/>
</dbReference>
<dbReference type="InterPro" id="IPR050678">
    <property type="entry name" value="DNA_Partitioning_ATPase"/>
</dbReference>
<reference evidence="2" key="1">
    <citation type="journal article" date="2020" name="Int. J. Syst. Evol. Microbiol.">
        <title>Notification of changes in taxonomic opinion previously published outside the IJSEM.</title>
        <authorList>
            <person name="Oren A."/>
            <person name="Garrity G."/>
        </authorList>
    </citation>
    <scope>NUCLEOTIDE SEQUENCE</scope>
    <source>
        <strain evidence="2">TCYB15</strain>
    </source>
</reference>
<proteinExistence type="predicted"/>
<accession>A0AAU8C5Z3</accession>
<dbReference type="AlphaFoldDB" id="A0AAU8C5Z3"/>
<dbReference type="InterPro" id="IPR002586">
    <property type="entry name" value="CobQ/CobB/MinD/ParA_Nub-bd_dom"/>
</dbReference>
<feature type="domain" description="CobQ/CobB/MinD/ParA nucleotide binding" evidence="1">
    <location>
        <begin position="6"/>
        <end position="139"/>
    </location>
</feature>
<dbReference type="PANTHER" id="PTHR13696">
    <property type="entry name" value="P-LOOP CONTAINING NUCLEOSIDE TRIPHOSPHATE HYDROLASE"/>
    <property type="match status" value="1"/>
</dbReference>
<dbReference type="RefSeq" id="WP_340271337.1">
    <property type="nucleotide sequence ID" value="NZ_CP159193.1"/>
</dbReference>
<name>A0AAU8C5Z3_9RHOB</name>
<gene>
    <name evidence="2" type="ORF">ABM428_05600</name>
</gene>
<organism evidence="2">
    <name type="scientific">Sulfitobacter sp. TCYB15</name>
    <dbReference type="NCBI Taxonomy" id="3229275"/>
    <lineage>
        <taxon>Bacteria</taxon>
        <taxon>Pseudomonadati</taxon>
        <taxon>Pseudomonadota</taxon>
        <taxon>Alphaproteobacteria</taxon>
        <taxon>Rhodobacterales</taxon>
        <taxon>Roseobacteraceae</taxon>
        <taxon>Sulfitobacter</taxon>
    </lineage>
</organism>
<dbReference type="SUPFAM" id="SSF52540">
    <property type="entry name" value="P-loop containing nucleoside triphosphate hydrolases"/>
    <property type="match status" value="1"/>
</dbReference>
<dbReference type="Pfam" id="PF01656">
    <property type="entry name" value="CbiA"/>
    <property type="match status" value="1"/>
</dbReference>
<dbReference type="InterPro" id="IPR027417">
    <property type="entry name" value="P-loop_NTPase"/>
</dbReference>
<dbReference type="EMBL" id="CP159193">
    <property type="protein sequence ID" value="XCF11316.1"/>
    <property type="molecule type" value="Genomic_DNA"/>
</dbReference>
<protein>
    <submittedName>
        <fullName evidence="2">ParA family protein</fullName>
    </submittedName>
</protein>
<evidence type="ECO:0000313" key="2">
    <source>
        <dbReference type="EMBL" id="XCF11316.1"/>
    </source>
</evidence>